<keyword evidence="2" id="KW-1185">Reference proteome</keyword>
<evidence type="ECO:0000313" key="1">
    <source>
        <dbReference type="EMBL" id="KAH6632129.1"/>
    </source>
</evidence>
<reference evidence="1 2" key="1">
    <citation type="journal article" date="2021" name="Nat. Commun.">
        <title>Genetic determinants of endophytism in the Arabidopsis root mycobiome.</title>
        <authorList>
            <person name="Mesny F."/>
            <person name="Miyauchi S."/>
            <person name="Thiergart T."/>
            <person name="Pickel B."/>
            <person name="Atanasova L."/>
            <person name="Karlsson M."/>
            <person name="Huettel B."/>
            <person name="Barry K.W."/>
            <person name="Haridas S."/>
            <person name="Chen C."/>
            <person name="Bauer D."/>
            <person name="Andreopoulos W."/>
            <person name="Pangilinan J."/>
            <person name="LaButti K."/>
            <person name="Riley R."/>
            <person name="Lipzen A."/>
            <person name="Clum A."/>
            <person name="Drula E."/>
            <person name="Henrissat B."/>
            <person name="Kohler A."/>
            <person name="Grigoriev I.V."/>
            <person name="Martin F.M."/>
            <person name="Hacquard S."/>
        </authorList>
    </citation>
    <scope>NUCLEOTIDE SEQUENCE [LARGE SCALE GENOMIC DNA]</scope>
    <source>
        <strain evidence="1 2">MPI-SDFR-AT-0079</strain>
    </source>
</reference>
<evidence type="ECO:0000313" key="2">
    <source>
        <dbReference type="Proteomes" id="UP000724584"/>
    </source>
</evidence>
<dbReference type="Proteomes" id="UP000724584">
    <property type="component" value="Unassembled WGS sequence"/>
</dbReference>
<protein>
    <submittedName>
        <fullName evidence="1">Uncharacterized protein</fullName>
    </submittedName>
</protein>
<sequence length="495" mass="56944">MSWDPETSVLPGEERDQEEQARAWYDEPTRAQNRLLEVENLRLKKLLRENGISWDPRLTLDRDDRTRGVWSSPKRSRTRKSKGSVSLSPPNSHLPMLPVEIQLYILEYALTSKTPIIDPLSKSNRDTLSAAERTADNQIAIGFLATCKAYLIEGTRFLWNNNTFIFTSHVALRNFASLSLEHRKGIKYATFRIIARYYDDEERKHLAPYPSTADTYSKTINLKTTLRIKEENLARKGFRSYTWEQVVDFLDAMRPPFDPHHPKGQPRPRLLPSLETLRMDFVNFPESFLSPGSGSFLHSFASHDLGCTLNELQLTGLPTCDLGDELVSELSGMVKDEGLVLKSDATYVYSGNQLRQTVKPPHNQMPPRSRWMLSWDAKVVRSWKALADEYARSKNKSAAPQPSHTHHRHSHAGHYRMPPAPKEEGHPESPWKERRTLFKRIPRHKLTGERDWAEFDRLTGLKIDPLGYDEEDDEYDISDLVCPHCDVMHPPSGEH</sequence>
<name>A0ACB7P9I6_9PEZI</name>
<accession>A0ACB7P9I6</accession>
<comment type="caution">
    <text evidence="1">The sequence shown here is derived from an EMBL/GenBank/DDBJ whole genome shotgun (WGS) entry which is preliminary data.</text>
</comment>
<gene>
    <name evidence="1" type="ORF">F5144DRAFT_241864</name>
</gene>
<organism evidence="1 2">
    <name type="scientific">Chaetomium tenue</name>
    <dbReference type="NCBI Taxonomy" id="1854479"/>
    <lineage>
        <taxon>Eukaryota</taxon>
        <taxon>Fungi</taxon>
        <taxon>Dikarya</taxon>
        <taxon>Ascomycota</taxon>
        <taxon>Pezizomycotina</taxon>
        <taxon>Sordariomycetes</taxon>
        <taxon>Sordariomycetidae</taxon>
        <taxon>Sordariales</taxon>
        <taxon>Chaetomiaceae</taxon>
        <taxon>Chaetomium</taxon>
    </lineage>
</organism>
<dbReference type="EMBL" id="JAGIZQ010000004">
    <property type="protein sequence ID" value="KAH6632129.1"/>
    <property type="molecule type" value="Genomic_DNA"/>
</dbReference>
<proteinExistence type="predicted"/>